<dbReference type="EMBL" id="KK116104">
    <property type="protein sequence ID" value="KFM66823.1"/>
    <property type="molecule type" value="Genomic_DNA"/>
</dbReference>
<evidence type="ECO:0000313" key="2">
    <source>
        <dbReference type="Proteomes" id="UP000054359"/>
    </source>
</evidence>
<dbReference type="AlphaFoldDB" id="A0A087TNY4"/>
<dbReference type="Proteomes" id="UP000054359">
    <property type="component" value="Unassembled WGS sequence"/>
</dbReference>
<protein>
    <submittedName>
        <fullName evidence="1">Uncharacterized protein</fullName>
    </submittedName>
</protein>
<feature type="non-terminal residue" evidence="1">
    <location>
        <position position="45"/>
    </location>
</feature>
<dbReference type="OrthoDB" id="203754at2759"/>
<proteinExistence type="predicted"/>
<sequence>MEIELSDGRKETFEVHPTQFHRLRFAVATLLKEMENLEMRNVLKL</sequence>
<dbReference type="PANTHER" id="PTHR15666">
    <property type="entry name" value="COMM DOMAIN CONTAINING PROTEIN 5"/>
    <property type="match status" value="1"/>
</dbReference>
<dbReference type="PANTHER" id="PTHR15666:SF1">
    <property type="entry name" value="COMM DOMAIN-CONTAINING PROTEIN 5"/>
    <property type="match status" value="1"/>
</dbReference>
<gene>
    <name evidence="1" type="ORF">X975_03846</name>
</gene>
<keyword evidence="2" id="KW-1185">Reference proteome</keyword>
<evidence type="ECO:0000313" key="1">
    <source>
        <dbReference type="EMBL" id="KFM66823.1"/>
    </source>
</evidence>
<dbReference type="GO" id="GO:0005634">
    <property type="term" value="C:nucleus"/>
    <property type="evidence" value="ECO:0007669"/>
    <property type="project" value="TreeGrafter"/>
</dbReference>
<name>A0A087TNY4_STEMI</name>
<organism evidence="1 2">
    <name type="scientific">Stegodyphus mimosarum</name>
    <name type="common">African social velvet spider</name>
    <dbReference type="NCBI Taxonomy" id="407821"/>
    <lineage>
        <taxon>Eukaryota</taxon>
        <taxon>Metazoa</taxon>
        <taxon>Ecdysozoa</taxon>
        <taxon>Arthropoda</taxon>
        <taxon>Chelicerata</taxon>
        <taxon>Arachnida</taxon>
        <taxon>Araneae</taxon>
        <taxon>Araneomorphae</taxon>
        <taxon>Entelegynae</taxon>
        <taxon>Eresoidea</taxon>
        <taxon>Eresidae</taxon>
        <taxon>Stegodyphus</taxon>
    </lineage>
</organism>
<dbReference type="InterPro" id="IPR037357">
    <property type="entry name" value="COMMD5"/>
</dbReference>
<accession>A0A087TNY4</accession>
<reference evidence="1 2" key="1">
    <citation type="submission" date="2013-11" db="EMBL/GenBank/DDBJ databases">
        <title>Genome sequencing of Stegodyphus mimosarum.</title>
        <authorList>
            <person name="Bechsgaard J."/>
        </authorList>
    </citation>
    <scope>NUCLEOTIDE SEQUENCE [LARGE SCALE GENOMIC DNA]</scope>
</reference>